<comment type="caution">
    <text evidence="2">The sequence shown here is derived from an EMBL/GenBank/DDBJ whole genome shotgun (WGS) entry which is preliminary data.</text>
</comment>
<sequence length="526" mass="59305">MGRRFLIAISLANLMFFRLWRELLNGKQAYYTKSAPNGNFIGMLVSVTLVALVLWAAAEVVARSGSARVRTVGRWAFLVVVLMTAHWNHLAVELVRRIGWTGLGIWIVLTATALYFLSKFQLRAAHVLATLLVILSPFVLVTFGQMGWWIYRVNARMSFADKPPAALPADASKPRVVWVVFDELDLRQAFLERDASLQLPEFDRLRTESLFAENAYPPHRITEMALPSLLTGKMIAKVEPIGTDDLAIWFEGEQQPRRWSREATTLSAASALDRNVDVVGWYHPYCRVLSGLQRCYWEDISLLFGELHRDPTVAQAVRDQLLDIPNIGWQLRWLKLLPGPEQLEREEDIDDFQRLGPEALSAAADPAAGLVFIHVPVPHPVGIYDRKAGQYSTSDSASYLDNLALADRTLGEMRRAMEANGTWQRTTMIVSADHWFRWDFWRAHSGWSKQDDGAATKLDHRIPFLLKFAAATEGASYALPFNTVLSHELVQAILRGEVKTPADAARWLDAHRGTLGDAAHNRDFPQ</sequence>
<evidence type="ECO:0000256" key="1">
    <source>
        <dbReference type="SAM" id="Phobius"/>
    </source>
</evidence>
<dbReference type="AlphaFoldDB" id="A0A932EQW6"/>
<dbReference type="Gene3D" id="3.40.720.10">
    <property type="entry name" value="Alkaline Phosphatase, subunit A"/>
    <property type="match status" value="1"/>
</dbReference>
<feature type="transmembrane region" description="Helical" evidence="1">
    <location>
        <begin position="74"/>
        <end position="92"/>
    </location>
</feature>
<accession>A0A932EQW6</accession>
<evidence type="ECO:0008006" key="4">
    <source>
        <dbReference type="Google" id="ProtNLM"/>
    </source>
</evidence>
<dbReference type="InterPro" id="IPR017850">
    <property type="entry name" value="Alkaline_phosphatase_core_sf"/>
</dbReference>
<keyword evidence="1" id="KW-0472">Membrane</keyword>
<keyword evidence="1" id="KW-1133">Transmembrane helix</keyword>
<name>A0A932EQW6_9BACT</name>
<feature type="transmembrane region" description="Helical" evidence="1">
    <location>
        <begin position="40"/>
        <end position="62"/>
    </location>
</feature>
<dbReference type="EMBL" id="JACPNR010000014">
    <property type="protein sequence ID" value="MBI2679303.1"/>
    <property type="molecule type" value="Genomic_DNA"/>
</dbReference>
<feature type="transmembrane region" description="Helical" evidence="1">
    <location>
        <begin position="98"/>
        <end position="117"/>
    </location>
</feature>
<dbReference type="SUPFAM" id="SSF53649">
    <property type="entry name" value="Alkaline phosphatase-like"/>
    <property type="match status" value="1"/>
</dbReference>
<protein>
    <recommendedName>
        <fullName evidence="4">Sulfatase N-terminal domain-containing protein</fullName>
    </recommendedName>
</protein>
<dbReference type="Proteomes" id="UP000779809">
    <property type="component" value="Unassembled WGS sequence"/>
</dbReference>
<feature type="transmembrane region" description="Helical" evidence="1">
    <location>
        <begin position="129"/>
        <end position="151"/>
    </location>
</feature>
<evidence type="ECO:0000313" key="3">
    <source>
        <dbReference type="Proteomes" id="UP000779809"/>
    </source>
</evidence>
<evidence type="ECO:0000313" key="2">
    <source>
        <dbReference type="EMBL" id="MBI2679303.1"/>
    </source>
</evidence>
<organism evidence="2 3">
    <name type="scientific">Candidatus Korobacter versatilis</name>
    <dbReference type="NCBI Taxonomy" id="658062"/>
    <lineage>
        <taxon>Bacteria</taxon>
        <taxon>Pseudomonadati</taxon>
        <taxon>Acidobacteriota</taxon>
        <taxon>Terriglobia</taxon>
        <taxon>Terriglobales</taxon>
        <taxon>Candidatus Korobacteraceae</taxon>
        <taxon>Candidatus Korobacter</taxon>
    </lineage>
</organism>
<reference evidence="2" key="1">
    <citation type="submission" date="2020-07" db="EMBL/GenBank/DDBJ databases">
        <title>Huge and variable diversity of episymbiotic CPR bacteria and DPANN archaea in groundwater ecosystems.</title>
        <authorList>
            <person name="He C.Y."/>
            <person name="Keren R."/>
            <person name="Whittaker M."/>
            <person name="Farag I.F."/>
            <person name="Doudna J."/>
            <person name="Cate J.H.D."/>
            <person name="Banfield J.F."/>
        </authorList>
    </citation>
    <scope>NUCLEOTIDE SEQUENCE</scope>
    <source>
        <strain evidence="2">NC_groundwater_580_Pr5_B-0.1um_64_19</strain>
    </source>
</reference>
<feature type="transmembrane region" description="Helical" evidence="1">
    <location>
        <begin position="5"/>
        <end position="20"/>
    </location>
</feature>
<proteinExistence type="predicted"/>
<gene>
    <name evidence="2" type="ORF">HYX28_11030</name>
</gene>
<keyword evidence="1" id="KW-0812">Transmembrane</keyword>